<protein>
    <submittedName>
        <fullName evidence="3">Alpha/beta hydrolase</fullName>
    </submittedName>
</protein>
<proteinExistence type="predicted"/>
<comment type="caution">
    <text evidence="3">The sequence shown here is derived from an EMBL/GenBank/DDBJ whole genome shotgun (WGS) entry which is preliminary data.</text>
</comment>
<dbReference type="Gene3D" id="3.40.50.1820">
    <property type="entry name" value="alpha/beta hydrolase"/>
    <property type="match status" value="1"/>
</dbReference>
<feature type="domain" description="AB hydrolase-1" evidence="2">
    <location>
        <begin position="38"/>
        <end position="256"/>
    </location>
</feature>
<dbReference type="EMBL" id="JAPCID010000038">
    <property type="protein sequence ID" value="MDA0140393.1"/>
    <property type="molecule type" value="Genomic_DNA"/>
</dbReference>
<name>A0ABT4RP99_9ACTN</name>
<feature type="signal peptide" evidence="1">
    <location>
        <begin position="1"/>
        <end position="28"/>
    </location>
</feature>
<sequence>MHPFARSLVTFAAATAAAIALHAGEAAARTPAKPTIAFVHGAFADASGFGEVTSRLQDRGYTVVSPANPLRGPASDAAYVASALQPVKGPIVLVAHSYGGAVATPAAKLVGNVKALVYLNALALDAGESNFGIIERFPNRFGEALRTRPFPLPDGTEGTDFFVDPARFREFFAADVPARAVARMASAQRAVSLSAVQEPAGEPTWKTIPSWYLIGRQDEVISPAAQRFMAKRAGSRTVEINSSHASYISQPDRVTELILRAAR</sequence>
<keyword evidence="4" id="KW-1185">Reference proteome</keyword>
<dbReference type="GO" id="GO:0016787">
    <property type="term" value="F:hydrolase activity"/>
    <property type="evidence" value="ECO:0007669"/>
    <property type="project" value="UniProtKB-KW"/>
</dbReference>
<dbReference type="Pfam" id="PF12697">
    <property type="entry name" value="Abhydrolase_6"/>
    <property type="match status" value="1"/>
</dbReference>
<dbReference type="InterPro" id="IPR029058">
    <property type="entry name" value="AB_hydrolase_fold"/>
</dbReference>
<reference evidence="3" key="1">
    <citation type="submission" date="2022-10" db="EMBL/GenBank/DDBJ databases">
        <title>The WGS of Solirubrobacter sp. CPCC 204708.</title>
        <authorList>
            <person name="Jiang Z."/>
        </authorList>
    </citation>
    <scope>NUCLEOTIDE SEQUENCE</scope>
    <source>
        <strain evidence="3">CPCC 204708</strain>
    </source>
</reference>
<feature type="chain" id="PRO_5045644331" evidence="1">
    <location>
        <begin position="29"/>
        <end position="263"/>
    </location>
</feature>
<dbReference type="InterPro" id="IPR000073">
    <property type="entry name" value="AB_hydrolase_1"/>
</dbReference>
<evidence type="ECO:0000256" key="1">
    <source>
        <dbReference type="SAM" id="SignalP"/>
    </source>
</evidence>
<keyword evidence="1" id="KW-0732">Signal</keyword>
<dbReference type="Proteomes" id="UP001147700">
    <property type="component" value="Unassembled WGS sequence"/>
</dbReference>
<accession>A0ABT4RP99</accession>
<evidence type="ECO:0000313" key="3">
    <source>
        <dbReference type="EMBL" id="MDA0140393.1"/>
    </source>
</evidence>
<dbReference type="RefSeq" id="WP_202953286.1">
    <property type="nucleotide sequence ID" value="NZ_JAPCID010000038.1"/>
</dbReference>
<dbReference type="PANTHER" id="PTHR37017">
    <property type="entry name" value="AB HYDROLASE-1 DOMAIN-CONTAINING PROTEIN-RELATED"/>
    <property type="match status" value="1"/>
</dbReference>
<gene>
    <name evidence="3" type="ORF">OJ962_23040</name>
</gene>
<dbReference type="SUPFAM" id="SSF53474">
    <property type="entry name" value="alpha/beta-Hydrolases"/>
    <property type="match status" value="1"/>
</dbReference>
<dbReference type="InterPro" id="IPR052897">
    <property type="entry name" value="Sec-Metab_Biosynth_Hydrolase"/>
</dbReference>
<dbReference type="PANTHER" id="PTHR37017:SF11">
    <property type="entry name" value="ESTERASE_LIPASE_THIOESTERASE DOMAIN-CONTAINING PROTEIN"/>
    <property type="match status" value="1"/>
</dbReference>
<organism evidence="3 4">
    <name type="scientific">Solirubrobacter deserti</name>
    <dbReference type="NCBI Taxonomy" id="2282478"/>
    <lineage>
        <taxon>Bacteria</taxon>
        <taxon>Bacillati</taxon>
        <taxon>Actinomycetota</taxon>
        <taxon>Thermoleophilia</taxon>
        <taxon>Solirubrobacterales</taxon>
        <taxon>Solirubrobacteraceae</taxon>
        <taxon>Solirubrobacter</taxon>
    </lineage>
</organism>
<keyword evidence="3" id="KW-0378">Hydrolase</keyword>
<evidence type="ECO:0000259" key="2">
    <source>
        <dbReference type="Pfam" id="PF12697"/>
    </source>
</evidence>
<evidence type="ECO:0000313" key="4">
    <source>
        <dbReference type="Proteomes" id="UP001147700"/>
    </source>
</evidence>